<dbReference type="AlphaFoldDB" id="A0A5B7KJ70"/>
<reference evidence="1 2" key="1">
    <citation type="submission" date="2019-05" db="EMBL/GenBank/DDBJ databases">
        <title>Another draft genome of Portunus trituberculatus and its Hox gene families provides insights of decapod evolution.</title>
        <authorList>
            <person name="Jeong J.-H."/>
            <person name="Song I."/>
            <person name="Kim S."/>
            <person name="Choi T."/>
            <person name="Kim D."/>
            <person name="Ryu S."/>
            <person name="Kim W."/>
        </authorList>
    </citation>
    <scope>NUCLEOTIDE SEQUENCE [LARGE SCALE GENOMIC DNA]</scope>
    <source>
        <tissue evidence="1">Muscle</tissue>
    </source>
</reference>
<sequence>MNTRMSRIATNEPKYRIDSDILGATFHFPKASSGKLVPVYRPTLRTMDS</sequence>
<accession>A0A5B7KJ70</accession>
<evidence type="ECO:0000313" key="2">
    <source>
        <dbReference type="Proteomes" id="UP000324222"/>
    </source>
</evidence>
<dbReference type="EMBL" id="VSRR010153846">
    <property type="protein sequence ID" value="MPD06954.1"/>
    <property type="molecule type" value="Genomic_DNA"/>
</dbReference>
<organism evidence="1 2">
    <name type="scientific">Portunus trituberculatus</name>
    <name type="common">Swimming crab</name>
    <name type="synonym">Neptunus trituberculatus</name>
    <dbReference type="NCBI Taxonomy" id="210409"/>
    <lineage>
        <taxon>Eukaryota</taxon>
        <taxon>Metazoa</taxon>
        <taxon>Ecdysozoa</taxon>
        <taxon>Arthropoda</taxon>
        <taxon>Crustacea</taxon>
        <taxon>Multicrustacea</taxon>
        <taxon>Malacostraca</taxon>
        <taxon>Eumalacostraca</taxon>
        <taxon>Eucarida</taxon>
        <taxon>Decapoda</taxon>
        <taxon>Pleocyemata</taxon>
        <taxon>Brachyura</taxon>
        <taxon>Eubrachyura</taxon>
        <taxon>Portunoidea</taxon>
        <taxon>Portunidae</taxon>
        <taxon>Portuninae</taxon>
        <taxon>Portunus</taxon>
    </lineage>
</organism>
<dbReference type="Proteomes" id="UP000324222">
    <property type="component" value="Unassembled WGS sequence"/>
</dbReference>
<gene>
    <name evidence="1" type="ORF">E2C01_102792</name>
</gene>
<keyword evidence="2" id="KW-1185">Reference proteome</keyword>
<comment type="caution">
    <text evidence="1">The sequence shown here is derived from an EMBL/GenBank/DDBJ whole genome shotgun (WGS) entry which is preliminary data.</text>
</comment>
<evidence type="ECO:0000313" key="1">
    <source>
        <dbReference type="EMBL" id="MPD06954.1"/>
    </source>
</evidence>
<proteinExistence type="predicted"/>
<protein>
    <submittedName>
        <fullName evidence="1">Uncharacterized protein</fullName>
    </submittedName>
</protein>
<name>A0A5B7KJ70_PORTR</name>